<proteinExistence type="predicted"/>
<accession>A0ACB7X4K9</accession>
<dbReference type="Proteomes" id="UP000828048">
    <property type="component" value="Chromosome 2"/>
</dbReference>
<gene>
    <name evidence="1" type="ORF">Vadar_027077</name>
</gene>
<sequence>MCISPLLFFSFILSAFVGHGETAGDANAFSPRPADTTIFEGEGGSYRSWSSSNFPLLGEAKVGAGILVLHPHGFALPHYADSNKIGYVLQGSCSVGTVSSSASEEKVLRIREGDAIQLPNRLISWWFNGGDSDAIVVFIGETSKSQIPGEITYSSLTGTVGVFRGFSTEFISKAYNLSQDEANTLVTSQTGAVIVKLDEGIQIPQQQNDIGNFGEFVSTVATADKFLPLEQVGLSYRPVKLGKSAVFQPIYATDSVQVTYIVKGSGRVQFTGTNGEILLNATVQAGELFVVPPFLVAIGIADGEGIDYVSVITSSRPVIWHFSGSTSIWKAFSPVILQASLSTTPEFAQIFLGKDDMKHNSHALESRLDEL</sequence>
<dbReference type="EMBL" id="CM037152">
    <property type="protein sequence ID" value="KAH7835540.1"/>
    <property type="molecule type" value="Genomic_DNA"/>
</dbReference>
<evidence type="ECO:0000313" key="2">
    <source>
        <dbReference type="Proteomes" id="UP000828048"/>
    </source>
</evidence>
<evidence type="ECO:0000313" key="1">
    <source>
        <dbReference type="EMBL" id="KAH7835540.1"/>
    </source>
</evidence>
<name>A0ACB7X4K9_9ERIC</name>
<reference evidence="1 2" key="1">
    <citation type="journal article" date="2021" name="Hortic Res">
        <title>High-quality reference genome and annotation aids understanding of berry development for evergreen blueberry (Vaccinium darrowii).</title>
        <authorList>
            <person name="Yu J."/>
            <person name="Hulse-Kemp A.M."/>
            <person name="Babiker E."/>
            <person name="Staton M."/>
        </authorList>
    </citation>
    <scope>NUCLEOTIDE SEQUENCE [LARGE SCALE GENOMIC DNA]</scope>
    <source>
        <strain evidence="2">cv. NJ 8807/NJ 8810</strain>
        <tissue evidence="1">Young leaf</tissue>
    </source>
</reference>
<comment type="caution">
    <text evidence="1">The sequence shown here is derived from an EMBL/GenBank/DDBJ whole genome shotgun (WGS) entry which is preliminary data.</text>
</comment>
<protein>
    <submittedName>
        <fullName evidence="1">Uncharacterized protein</fullName>
    </submittedName>
</protein>
<organism evidence="1 2">
    <name type="scientific">Vaccinium darrowii</name>
    <dbReference type="NCBI Taxonomy" id="229202"/>
    <lineage>
        <taxon>Eukaryota</taxon>
        <taxon>Viridiplantae</taxon>
        <taxon>Streptophyta</taxon>
        <taxon>Embryophyta</taxon>
        <taxon>Tracheophyta</taxon>
        <taxon>Spermatophyta</taxon>
        <taxon>Magnoliopsida</taxon>
        <taxon>eudicotyledons</taxon>
        <taxon>Gunneridae</taxon>
        <taxon>Pentapetalae</taxon>
        <taxon>asterids</taxon>
        <taxon>Ericales</taxon>
        <taxon>Ericaceae</taxon>
        <taxon>Vaccinioideae</taxon>
        <taxon>Vaccinieae</taxon>
        <taxon>Vaccinium</taxon>
    </lineage>
</organism>
<keyword evidence="2" id="KW-1185">Reference proteome</keyword>